<evidence type="ECO:0000256" key="1">
    <source>
        <dbReference type="ARBA" id="ARBA00004123"/>
    </source>
</evidence>
<dbReference type="PANTHER" id="PTHR14222:SF2">
    <property type="entry name" value="CONDENSIN COMPLEX SUBUNIT 1"/>
    <property type="match status" value="1"/>
</dbReference>
<feature type="region of interest" description="Disordered" evidence="11">
    <location>
        <begin position="229"/>
        <end position="249"/>
    </location>
</feature>
<keyword evidence="14" id="KW-1185">Reference proteome</keyword>
<evidence type="ECO:0000256" key="4">
    <source>
        <dbReference type="ARBA" id="ARBA00022454"/>
    </source>
</evidence>
<dbReference type="InterPro" id="IPR011989">
    <property type="entry name" value="ARM-like"/>
</dbReference>
<keyword evidence="4" id="KW-0158">Chromosome</keyword>
<keyword evidence="5" id="KW-0132">Cell division</keyword>
<organism evidence="13 14">
    <name type="scientific">Discostella pseudostelligera</name>
    <dbReference type="NCBI Taxonomy" id="259834"/>
    <lineage>
        <taxon>Eukaryota</taxon>
        <taxon>Sar</taxon>
        <taxon>Stramenopiles</taxon>
        <taxon>Ochrophyta</taxon>
        <taxon>Bacillariophyta</taxon>
        <taxon>Coscinodiscophyceae</taxon>
        <taxon>Thalassiosirophycidae</taxon>
        <taxon>Stephanodiscales</taxon>
        <taxon>Stephanodiscaceae</taxon>
        <taxon>Discostella</taxon>
    </lineage>
</organism>
<feature type="region of interest" description="Disordered" evidence="11">
    <location>
        <begin position="1063"/>
        <end position="1093"/>
    </location>
</feature>
<dbReference type="GO" id="GO:0051301">
    <property type="term" value="P:cell division"/>
    <property type="evidence" value="ECO:0007669"/>
    <property type="project" value="UniProtKB-KW"/>
</dbReference>
<comment type="subcellular location">
    <subcellularLocation>
        <location evidence="2">Chromosome</location>
    </subcellularLocation>
    <subcellularLocation>
        <location evidence="1">Nucleus</location>
    </subcellularLocation>
</comment>
<feature type="compositionally biased region" description="Gly residues" evidence="11">
    <location>
        <begin position="298"/>
        <end position="307"/>
    </location>
</feature>
<feature type="region of interest" description="Disordered" evidence="11">
    <location>
        <begin position="289"/>
        <end position="320"/>
    </location>
</feature>
<dbReference type="Pfam" id="PF12717">
    <property type="entry name" value="Cnd1"/>
    <property type="match status" value="1"/>
</dbReference>
<feature type="compositionally biased region" description="Basic residues" evidence="11">
    <location>
        <begin position="1467"/>
        <end position="1483"/>
    </location>
</feature>
<feature type="compositionally biased region" description="Basic and acidic residues" evidence="11">
    <location>
        <begin position="1078"/>
        <end position="1087"/>
    </location>
</feature>
<dbReference type="PIRSF" id="PIRSF017127">
    <property type="entry name" value="Condensin_D2"/>
    <property type="match status" value="1"/>
</dbReference>
<reference evidence="13 14" key="1">
    <citation type="submission" date="2024-10" db="EMBL/GenBank/DDBJ databases">
        <title>Updated reference genomes for cyclostephanoid diatoms.</title>
        <authorList>
            <person name="Roberts W.R."/>
            <person name="Alverson A.J."/>
        </authorList>
    </citation>
    <scope>NUCLEOTIDE SEQUENCE [LARGE SCALE GENOMIC DNA]</scope>
    <source>
        <strain evidence="13 14">AJA232-27</strain>
    </source>
</reference>
<evidence type="ECO:0000313" key="13">
    <source>
        <dbReference type="EMBL" id="KAL3762691.1"/>
    </source>
</evidence>
<keyword evidence="10" id="KW-0175">Coiled coil</keyword>
<dbReference type="Gene3D" id="1.25.10.10">
    <property type="entry name" value="Leucine-rich Repeat Variant"/>
    <property type="match status" value="1"/>
</dbReference>
<feature type="region of interest" description="Disordered" evidence="11">
    <location>
        <begin position="1434"/>
        <end position="1545"/>
    </location>
</feature>
<keyword evidence="8" id="KW-0539">Nucleus</keyword>
<sequence length="1545" mass="170451">MQQMHRLRSAEADRPIVCLWVVSTSDNCPRQRESSLLSPSAPKLCRLRCRPWPWPSAILSDDNLPAIIKRYSSRVASLYHPIIFKTMSGGVTTSSCSNASFPIPSSLQELESPPYNLLPYPADFDDDDEAARAESFSKLIHHLEGGNRVLLRSGLGLFEVEGDGENDDDDEDYDIWNDNTRIQALYTLVRKSDSLAPATRARLVKVLCDAVHGLCAALSSSSGAGTVGMVQQTQSQSAGAGRSDETAANNNNSSYVVSQSFRDALACHIYMLFTLMFLTESKEKLGKSLGTNASATGSKGGGGGGNGKQSKRTPSDKAEDLIASSRTTCAEAMYVASITMATHKSKLWKRSVPDEAVVGLPCRIAYQMLESATGVLARRAASGDQALKTIAATVDSAPCLLNTVVSALVDLLHTYDHMAPMVAELCTMVNEQPTNVLAMELLREIGRLDTSAYSDNAAGNKASGIKNVAPFISELAAVRPKVVLSNISLLLPHLDSEPYVLRSAIIHSIGHILVREDQSLIEARKEKDGDSSDEGSSGDGTSNSNKEECLIANMAKTRTSLFEILCDRTRDITSFTRAASLKVLNDLTERQSLPLDRIMPVTEIAIDRLKDKTVMVRRNAMQLLTTLLENNPFMGMLNPDPYREKIRELEAYLKSNVPEEISKARATAIEEAKNKISDEDGEVVGGEDSVENAERELAEIESAALAAAIADIEAKQESNEDLTEAESEFLAKLRGLKFASSALSFIEVFENANASFQTMLMSSNPSDVTEALHFFVKAKHFGLPCAVRGMRLALALMWSNETNIQEEVLNAFLEVFVAEPGTDGKELLPENQIAQNLLDLVGDATVSELASIEEALGRLVKKEIIPPDVFSILWTIASQAEGQLRASAMLIISMAASAAPKIVDSAYRLQNLYDAGLGDYVEEHRDWKTARSAAYALQRVGRAKVDPSSARYIILDLIMERLVAIARGDWCDDNNKEDTNSWFSAAEQALNAIFTISPAPEKVAMEILLGHQAGIFGTAEDPTESAHSLRLSRFFFVLGHIALKLLIYTEMLSGSVRRANAAKSVKKQESASSGKSNKNKDADAEESKNEEEDAIEAELGIAAQAEAETERTVAEISESEIVGRGMISLFTPMLLRVVANEEGTYSSLVLMQSATLALCKCMCISKSFCEKHLPLLFSVLAKAPNDDQDLRANIVIALGDLAFRFPNEVEPYTPKIYACLRDKSKRVRTHTMMVLTHLILNDMVKVKGNVCEIALCLQDQEPRIRDIARLLFHELSKRTNSPIYNLLPDIVSQLSQINLRQESFREIMLFLLSFITKDRQNEMLMEKLIQRFPKCTSINQKADLAYCIAQLKVNDKCIKCLNDTFKLYKDSLFDEDVLKNFMSVVSKAKKNTKLDTKVTIEELEERLNEYAAAGLENVNASKKAARAKKRAAKRVARKKEWDESDEENGGNESEQEQDEEEENQRVRASKARPKRGAAKRASRKKELEESDEEDEPNDSDSEEAELDTDEENRHVNKGTPPTDERPTKRKSGRTNPPRQRRGISS</sequence>
<dbReference type="InterPro" id="IPR032682">
    <property type="entry name" value="Cnd1_C"/>
</dbReference>
<evidence type="ECO:0000256" key="8">
    <source>
        <dbReference type="ARBA" id="ARBA00023242"/>
    </source>
</evidence>
<dbReference type="GO" id="GO:0005694">
    <property type="term" value="C:chromosome"/>
    <property type="evidence" value="ECO:0007669"/>
    <property type="project" value="UniProtKB-SubCell"/>
</dbReference>
<evidence type="ECO:0000256" key="9">
    <source>
        <dbReference type="ARBA" id="ARBA00023306"/>
    </source>
</evidence>
<gene>
    <name evidence="13" type="ORF">ACHAWU_001636</name>
</gene>
<dbReference type="EMBL" id="JALLBG020000131">
    <property type="protein sequence ID" value="KAL3762691.1"/>
    <property type="molecule type" value="Genomic_DNA"/>
</dbReference>
<evidence type="ECO:0000256" key="10">
    <source>
        <dbReference type="SAM" id="Coils"/>
    </source>
</evidence>
<dbReference type="InterPro" id="IPR016024">
    <property type="entry name" value="ARM-type_fold"/>
</dbReference>
<proteinExistence type="inferred from homology"/>
<feature type="compositionally biased region" description="Acidic residues" evidence="11">
    <location>
        <begin position="1442"/>
        <end position="1462"/>
    </location>
</feature>
<feature type="compositionally biased region" description="Acidic residues" evidence="11">
    <location>
        <begin position="1488"/>
        <end position="1510"/>
    </location>
</feature>
<feature type="domain" description="Condensin complex subunit 1 C-terminal" evidence="12">
    <location>
        <begin position="1190"/>
        <end position="1348"/>
    </location>
</feature>
<feature type="region of interest" description="Disordered" evidence="11">
    <location>
        <begin position="524"/>
        <end position="546"/>
    </location>
</feature>
<name>A0ABD3MF31_9STRA</name>
<evidence type="ECO:0000256" key="3">
    <source>
        <dbReference type="ARBA" id="ARBA00009606"/>
    </source>
</evidence>
<dbReference type="InterPro" id="IPR007673">
    <property type="entry name" value="Condensin_cplx_su1"/>
</dbReference>
<feature type="compositionally biased region" description="Basic residues" evidence="11">
    <location>
        <begin position="1527"/>
        <end position="1545"/>
    </location>
</feature>
<evidence type="ECO:0000256" key="11">
    <source>
        <dbReference type="SAM" id="MobiDB-lite"/>
    </source>
</evidence>
<comment type="caution">
    <text evidence="13">The sequence shown here is derived from an EMBL/GenBank/DDBJ whole genome shotgun (WGS) entry which is preliminary data.</text>
</comment>
<evidence type="ECO:0000256" key="7">
    <source>
        <dbReference type="ARBA" id="ARBA00023067"/>
    </source>
</evidence>
<evidence type="ECO:0000256" key="2">
    <source>
        <dbReference type="ARBA" id="ARBA00004286"/>
    </source>
</evidence>
<accession>A0ABD3MF31</accession>
<dbReference type="GO" id="GO:0030261">
    <property type="term" value="P:chromosome condensation"/>
    <property type="evidence" value="ECO:0007669"/>
    <property type="project" value="UniProtKB-KW"/>
</dbReference>
<feature type="compositionally biased region" description="Polar residues" evidence="11">
    <location>
        <begin position="229"/>
        <end position="238"/>
    </location>
</feature>
<dbReference type="InterPro" id="IPR026971">
    <property type="entry name" value="CND1/NCAPD3"/>
</dbReference>
<protein>
    <recommendedName>
        <fullName evidence="12">Condensin complex subunit 1 C-terminal domain-containing protein</fullName>
    </recommendedName>
</protein>
<evidence type="ECO:0000259" key="12">
    <source>
        <dbReference type="Pfam" id="PF12717"/>
    </source>
</evidence>
<comment type="similarity">
    <text evidence="3">Belongs to the CND1 (condensin subunit 1) family.</text>
</comment>
<keyword evidence="9" id="KW-0131">Cell cycle</keyword>
<evidence type="ECO:0000256" key="5">
    <source>
        <dbReference type="ARBA" id="ARBA00022618"/>
    </source>
</evidence>
<dbReference type="SUPFAM" id="SSF48371">
    <property type="entry name" value="ARM repeat"/>
    <property type="match status" value="1"/>
</dbReference>
<evidence type="ECO:0000313" key="14">
    <source>
        <dbReference type="Proteomes" id="UP001530293"/>
    </source>
</evidence>
<feature type="coiled-coil region" evidence="10">
    <location>
        <begin position="683"/>
        <end position="725"/>
    </location>
</feature>
<keyword evidence="7" id="KW-0226">DNA condensation</keyword>
<evidence type="ECO:0000256" key="6">
    <source>
        <dbReference type="ARBA" id="ARBA00022776"/>
    </source>
</evidence>
<dbReference type="PANTHER" id="PTHR14222">
    <property type="entry name" value="CONDENSIN"/>
    <property type="match status" value="1"/>
</dbReference>
<keyword evidence="6" id="KW-0498">Mitosis</keyword>
<dbReference type="GO" id="GO:0005634">
    <property type="term" value="C:nucleus"/>
    <property type="evidence" value="ECO:0007669"/>
    <property type="project" value="UniProtKB-SubCell"/>
</dbReference>
<dbReference type="Proteomes" id="UP001530293">
    <property type="component" value="Unassembled WGS sequence"/>
</dbReference>